<keyword evidence="3 5" id="KW-0378">Hydrolase</keyword>
<evidence type="ECO:0000256" key="1">
    <source>
        <dbReference type="ARBA" id="ARBA00004834"/>
    </source>
</evidence>
<dbReference type="PANTHER" id="PTHR43301">
    <property type="entry name" value="ARABINAN ENDO-1,5-ALPHA-L-ARABINOSIDASE"/>
    <property type="match status" value="1"/>
</dbReference>
<gene>
    <name evidence="6" type="ORF">QQ008_23320</name>
</gene>
<evidence type="ECO:0000256" key="3">
    <source>
        <dbReference type="ARBA" id="ARBA00022801"/>
    </source>
</evidence>
<dbReference type="InterPro" id="IPR006710">
    <property type="entry name" value="Glyco_hydro_43"/>
</dbReference>
<evidence type="ECO:0000256" key="5">
    <source>
        <dbReference type="RuleBase" id="RU361187"/>
    </source>
</evidence>
<dbReference type="EMBL" id="JAUJEA010000011">
    <property type="protein sequence ID" value="MDN5204342.1"/>
    <property type="molecule type" value="Genomic_DNA"/>
</dbReference>
<evidence type="ECO:0000313" key="7">
    <source>
        <dbReference type="Proteomes" id="UP001172082"/>
    </source>
</evidence>
<keyword evidence="4 5" id="KW-0326">Glycosidase</keyword>
<dbReference type="Pfam" id="PF04616">
    <property type="entry name" value="Glyco_hydro_43"/>
    <property type="match status" value="1"/>
</dbReference>
<comment type="caution">
    <text evidence="6">The sequence shown here is derived from an EMBL/GenBank/DDBJ whole genome shotgun (WGS) entry which is preliminary data.</text>
</comment>
<dbReference type="Proteomes" id="UP001172082">
    <property type="component" value="Unassembled WGS sequence"/>
</dbReference>
<evidence type="ECO:0000256" key="4">
    <source>
        <dbReference type="ARBA" id="ARBA00023295"/>
    </source>
</evidence>
<protein>
    <submittedName>
        <fullName evidence="6">Family 43 glycosylhydrolase</fullName>
    </submittedName>
</protein>
<dbReference type="RefSeq" id="WP_346754366.1">
    <property type="nucleotide sequence ID" value="NZ_JAUJEA010000011.1"/>
</dbReference>
<dbReference type="SUPFAM" id="SSF75005">
    <property type="entry name" value="Arabinanase/levansucrase/invertase"/>
    <property type="match status" value="1"/>
</dbReference>
<reference evidence="6" key="1">
    <citation type="submission" date="2023-06" db="EMBL/GenBank/DDBJ databases">
        <title>Genomic of Parafulvivirga corallium.</title>
        <authorList>
            <person name="Wang G."/>
        </authorList>
    </citation>
    <scope>NUCLEOTIDE SEQUENCE</scope>
    <source>
        <strain evidence="6">BMA10</strain>
    </source>
</reference>
<sequence>MKKLFITALYLLCTSASFLVKGQDIESIKDAYNKLVFSYDKVSGIGHEKGVTRRDPSDIIKVGNTYYVYYTKVYGRSPGYWGTLWYATSGDEGYTWEEKGEVLGLGKKGKFDSQATFTPNILYAEGKYYLYYTGVKPTPGNEKGEFENNSTTDITAIGLAFSASPDGPFERLSNEPILKVSVESEKFDSYRIDDAVLLYRNGLYWLYYKGRSRSHGKGGPAHTQMGVAYSKNPEGPFTKYDKPLLSGSHEVMLWQEGTGIAALASLSHTFEYAADGIDFITKPLNVKVENRPNAPGVFRQDLTNPAIKGEGLKWGISMIHNGDEAYLIRYKVESKN</sequence>
<name>A0ABT8KU77_9BACT</name>
<keyword evidence="7" id="KW-1185">Reference proteome</keyword>
<comment type="similarity">
    <text evidence="2 5">Belongs to the glycosyl hydrolase 43 family.</text>
</comment>
<dbReference type="InterPro" id="IPR050727">
    <property type="entry name" value="GH43_arabinanases"/>
</dbReference>
<comment type="pathway">
    <text evidence="1">Glycan metabolism; L-arabinan degradation.</text>
</comment>
<proteinExistence type="inferred from homology"/>
<dbReference type="InterPro" id="IPR023296">
    <property type="entry name" value="Glyco_hydro_beta-prop_sf"/>
</dbReference>
<evidence type="ECO:0000256" key="2">
    <source>
        <dbReference type="ARBA" id="ARBA00009865"/>
    </source>
</evidence>
<dbReference type="PANTHER" id="PTHR43301:SF3">
    <property type="entry name" value="ARABINAN ENDO-1,5-ALPHA-L-ARABINOSIDASE A-RELATED"/>
    <property type="match status" value="1"/>
</dbReference>
<accession>A0ABT8KU77</accession>
<evidence type="ECO:0000313" key="6">
    <source>
        <dbReference type="EMBL" id="MDN5204342.1"/>
    </source>
</evidence>
<dbReference type="Gene3D" id="2.115.10.20">
    <property type="entry name" value="Glycosyl hydrolase domain, family 43"/>
    <property type="match status" value="1"/>
</dbReference>
<organism evidence="6 7">
    <name type="scientific">Splendidivirga corallicola</name>
    <dbReference type="NCBI Taxonomy" id="3051826"/>
    <lineage>
        <taxon>Bacteria</taxon>
        <taxon>Pseudomonadati</taxon>
        <taxon>Bacteroidota</taxon>
        <taxon>Cytophagia</taxon>
        <taxon>Cytophagales</taxon>
        <taxon>Splendidivirgaceae</taxon>
        <taxon>Splendidivirga</taxon>
    </lineage>
</organism>